<dbReference type="EMBL" id="AP018365">
    <property type="protein sequence ID" value="BBB00601.1"/>
    <property type="molecule type" value="Genomic_DNA"/>
</dbReference>
<proteinExistence type="predicted"/>
<organism evidence="2 3">
    <name type="scientific">Actinacidiphila reveromycinica</name>
    <dbReference type="NCBI Taxonomy" id="659352"/>
    <lineage>
        <taxon>Bacteria</taxon>
        <taxon>Bacillati</taxon>
        <taxon>Actinomycetota</taxon>
        <taxon>Actinomycetes</taxon>
        <taxon>Kitasatosporales</taxon>
        <taxon>Streptomycetaceae</taxon>
        <taxon>Actinacidiphila</taxon>
    </lineage>
</organism>
<dbReference type="Proteomes" id="UP000595703">
    <property type="component" value="Chromosome"/>
</dbReference>
<reference evidence="2 3" key="3">
    <citation type="journal article" date="2011" name="Nat. Chem. Biol.">
        <title>Reveromycin A biosynthesis uses RevG and RevJ for stereospecific spiroacetal formation.</title>
        <authorList>
            <person name="Takahashi S."/>
            <person name="Toyoda A."/>
            <person name="Sekiyama Y."/>
            <person name="Takagi H."/>
            <person name="Nogawa T."/>
            <person name="Uramoto M."/>
            <person name="Suzuki R."/>
            <person name="Koshino H."/>
            <person name="Kumano T."/>
            <person name="Panthee S."/>
            <person name="Dairi T."/>
            <person name="Ishikawa J."/>
            <person name="Ikeda H."/>
            <person name="Sakaki Y."/>
            <person name="Osada H."/>
        </authorList>
    </citation>
    <scope>NUCLEOTIDE SEQUENCE [LARGE SCALE GENOMIC DNA]</scope>
    <source>
        <strain evidence="2 3">SN-593</strain>
    </source>
</reference>
<evidence type="ECO:0000313" key="2">
    <source>
        <dbReference type="EMBL" id="BBB00654.1"/>
    </source>
</evidence>
<reference evidence="2 3" key="1">
    <citation type="journal article" date="2010" name="J. Bacteriol.">
        <title>Biochemical characterization of a novel indole prenyltransferase from Streptomyces sp. SN-593.</title>
        <authorList>
            <person name="Takahashi S."/>
            <person name="Takagi H."/>
            <person name="Toyoda A."/>
            <person name="Uramoto M."/>
            <person name="Nogawa T."/>
            <person name="Ueki M."/>
            <person name="Sakaki Y."/>
            <person name="Osada H."/>
        </authorList>
    </citation>
    <scope>NUCLEOTIDE SEQUENCE [LARGE SCALE GENOMIC DNA]</scope>
    <source>
        <strain evidence="2 3">SN-593</strain>
    </source>
</reference>
<reference evidence="2 3" key="4">
    <citation type="journal article" date="2020" name="Sci. Rep.">
        <title>beta-carboline chemical signals induce reveromycin production through a LuxR family regulator in Streptomyces sp. SN-593.</title>
        <authorList>
            <person name="Panthee S."/>
            <person name="Kito N."/>
            <person name="Hayashi T."/>
            <person name="Shimizu T."/>
            <person name="Ishikawa J."/>
            <person name="Hamamoto H."/>
            <person name="Osada H."/>
            <person name="Takahashi S."/>
        </authorList>
    </citation>
    <scope>NUCLEOTIDE SEQUENCE [LARGE SCALE GENOMIC DNA]</scope>
    <source>
        <strain evidence="2 3">SN-593</strain>
    </source>
</reference>
<dbReference type="AlphaFoldDB" id="A0A7U3UXZ3"/>
<evidence type="ECO:0000313" key="3">
    <source>
        <dbReference type="Proteomes" id="UP000595703"/>
    </source>
</evidence>
<reference evidence="2 3" key="2">
    <citation type="journal article" date="2011" name="J. Antibiot.">
        <title>Furaquinocins I and J: novel polyketide isoprenoid hybrid compounds from Streptomyces reveromyceticus SN-593.</title>
        <authorList>
            <person name="Panthee S."/>
            <person name="Takahashi S."/>
            <person name="Takagi H."/>
            <person name="Nogawa T."/>
            <person name="Oowada E."/>
            <person name="Uramoto M."/>
            <person name="Osada H."/>
        </authorList>
    </citation>
    <scope>NUCLEOTIDE SEQUENCE [LARGE SCALE GENOMIC DNA]</scope>
    <source>
        <strain evidence="2 3">SN-593</strain>
    </source>
</reference>
<sequence>MSLTHDQLLRTKGEPVTITPDDLAARFAPPPTNGPLYSRLLTFTDGAYALAERALDVLPRGHHLDEAVRALEAAAHWVCAGLAAIEADTATEQHADQVPYVVLAAPTDAPSTSDLGEFALNVSLWRTCIRGSTAHPLARLVALTLSEVCDDHGYIADSDQPTLDDLCLGTGLPSADVLRAVEDLATAGWIGRHNDGAGTRYQLRLPASQNGHQ</sequence>
<dbReference type="EMBL" id="AP018365">
    <property type="protein sequence ID" value="BBB00654.1"/>
    <property type="molecule type" value="Genomic_DNA"/>
</dbReference>
<evidence type="ECO:0000313" key="1">
    <source>
        <dbReference type="EMBL" id="BBB00601.1"/>
    </source>
</evidence>
<name>A0A7U3UXZ3_9ACTN</name>
<accession>A0A7U3UXZ3</accession>
<keyword evidence="3" id="KW-1185">Reference proteome</keyword>
<protein>
    <submittedName>
        <fullName evidence="2">Uncharacterized protein</fullName>
    </submittedName>
</protein>
<gene>
    <name evidence="2" type="ORF">RVR_10600</name>
    <name evidence="1" type="ORF">RVR_7736</name>
</gene>
<dbReference type="KEGG" id="arev:RVR_10600"/>
<dbReference type="KEGG" id="arev:RVR_7736"/>